<evidence type="ECO:0000259" key="1">
    <source>
        <dbReference type="Pfam" id="PF01872"/>
    </source>
</evidence>
<dbReference type="RefSeq" id="WP_068046095.1">
    <property type="nucleotide sequence ID" value="NZ_JAAXOO010000006.1"/>
</dbReference>
<dbReference type="InterPro" id="IPR050765">
    <property type="entry name" value="Riboflavin_Biosynth_HTPR"/>
</dbReference>
<name>A0A846XJA1_9NOCA</name>
<accession>A0A846XJA1</accession>
<evidence type="ECO:0000313" key="2">
    <source>
        <dbReference type="EMBL" id="NKY36082.1"/>
    </source>
</evidence>
<dbReference type="Proteomes" id="UP000565715">
    <property type="component" value="Unassembled WGS sequence"/>
</dbReference>
<feature type="domain" description="Bacterial bifunctional deaminase-reductase C-terminal" evidence="1">
    <location>
        <begin position="3"/>
        <end position="185"/>
    </location>
</feature>
<dbReference type="EMBL" id="JAAXOO010000006">
    <property type="protein sequence ID" value="NKY36082.1"/>
    <property type="molecule type" value="Genomic_DNA"/>
</dbReference>
<dbReference type="Gene3D" id="3.40.430.10">
    <property type="entry name" value="Dihydrofolate Reductase, subunit A"/>
    <property type="match status" value="1"/>
</dbReference>
<dbReference type="SUPFAM" id="SSF53597">
    <property type="entry name" value="Dihydrofolate reductase-like"/>
    <property type="match status" value="1"/>
</dbReference>
<dbReference type="Pfam" id="PF01872">
    <property type="entry name" value="RibD_C"/>
    <property type="match status" value="1"/>
</dbReference>
<dbReference type="GO" id="GO:0008703">
    <property type="term" value="F:5-amino-6-(5-phosphoribosylamino)uracil reductase activity"/>
    <property type="evidence" value="ECO:0007669"/>
    <property type="project" value="InterPro"/>
</dbReference>
<evidence type="ECO:0000313" key="3">
    <source>
        <dbReference type="Proteomes" id="UP000565715"/>
    </source>
</evidence>
<reference evidence="2 3" key="1">
    <citation type="submission" date="2020-04" db="EMBL/GenBank/DDBJ databases">
        <title>MicrobeNet Type strains.</title>
        <authorList>
            <person name="Nicholson A.C."/>
        </authorList>
    </citation>
    <scope>NUCLEOTIDE SEQUENCE [LARGE SCALE GENOMIC DNA]</scope>
    <source>
        <strain evidence="2 3">DSM 45078</strain>
    </source>
</reference>
<dbReference type="InterPro" id="IPR024072">
    <property type="entry name" value="DHFR-like_dom_sf"/>
</dbReference>
<proteinExistence type="predicted"/>
<dbReference type="InterPro" id="IPR002734">
    <property type="entry name" value="RibDG_C"/>
</dbReference>
<organism evidence="2 3">
    <name type="scientific">Nocardia speluncae</name>
    <dbReference type="NCBI Taxonomy" id="419477"/>
    <lineage>
        <taxon>Bacteria</taxon>
        <taxon>Bacillati</taxon>
        <taxon>Actinomycetota</taxon>
        <taxon>Actinomycetes</taxon>
        <taxon>Mycobacteriales</taxon>
        <taxon>Nocardiaceae</taxon>
        <taxon>Nocardia</taxon>
    </lineage>
</organism>
<sequence>MRKLVYYVGASIDGYIAGPGGEIDFYPVADDMMQWINARYPETVPGHIRKLVGLPVDTPNQCWDTLVMGRGTYDPALDIDIASPYPHMKQYVVSTTLERIGDPEIELVRTDPVELVRRLKREDGPEGKDIWLAGGGKLAGALIDEIDEMIVKSYPVSAGAGVPIISGAFRPTLFTPVRRKEFSNGAQVTWFERG</sequence>
<dbReference type="AlphaFoldDB" id="A0A846XJA1"/>
<comment type="caution">
    <text evidence="2">The sequence shown here is derived from an EMBL/GenBank/DDBJ whole genome shotgun (WGS) entry which is preliminary data.</text>
</comment>
<gene>
    <name evidence="2" type="ORF">HGA13_23840</name>
</gene>
<keyword evidence="3" id="KW-1185">Reference proteome</keyword>
<dbReference type="GO" id="GO:0009231">
    <property type="term" value="P:riboflavin biosynthetic process"/>
    <property type="evidence" value="ECO:0007669"/>
    <property type="project" value="InterPro"/>
</dbReference>
<dbReference type="PANTHER" id="PTHR38011:SF11">
    <property type="entry name" value="2,5-DIAMINO-6-RIBOSYLAMINO-4(3H)-PYRIMIDINONE 5'-PHOSPHATE REDUCTASE"/>
    <property type="match status" value="1"/>
</dbReference>
<dbReference type="PANTHER" id="PTHR38011">
    <property type="entry name" value="DIHYDROFOLATE REDUCTASE FAMILY PROTEIN (AFU_ORTHOLOGUE AFUA_8G06820)"/>
    <property type="match status" value="1"/>
</dbReference>
<protein>
    <submittedName>
        <fullName evidence="2">Dihydrofolate reductase</fullName>
    </submittedName>
</protein>